<name>A0A6J7N8L2_9ZZZZ</name>
<organism evidence="1">
    <name type="scientific">freshwater metagenome</name>
    <dbReference type="NCBI Taxonomy" id="449393"/>
    <lineage>
        <taxon>unclassified sequences</taxon>
        <taxon>metagenomes</taxon>
        <taxon>ecological metagenomes</taxon>
    </lineage>
</organism>
<dbReference type="AlphaFoldDB" id="A0A6J7N8L2"/>
<gene>
    <name evidence="1" type="ORF">UFOPK3954_01069</name>
</gene>
<evidence type="ECO:0000313" key="1">
    <source>
        <dbReference type="EMBL" id="CAB4989496.1"/>
    </source>
</evidence>
<protein>
    <submittedName>
        <fullName evidence="1">Unannotated protein</fullName>
    </submittedName>
</protein>
<proteinExistence type="predicted"/>
<sequence length="60" mass="6442">MGLEFLDGCLQLRQRSTDVGELDDVGLGLEGERSELGKRIGHPLGLGETVRELGKDSGCE</sequence>
<dbReference type="EMBL" id="CAFBON010000098">
    <property type="protein sequence ID" value="CAB4989496.1"/>
    <property type="molecule type" value="Genomic_DNA"/>
</dbReference>
<accession>A0A6J7N8L2</accession>
<reference evidence="1" key="1">
    <citation type="submission" date="2020-05" db="EMBL/GenBank/DDBJ databases">
        <authorList>
            <person name="Chiriac C."/>
            <person name="Salcher M."/>
            <person name="Ghai R."/>
            <person name="Kavagutti S V."/>
        </authorList>
    </citation>
    <scope>NUCLEOTIDE SEQUENCE</scope>
</reference>